<feature type="transmembrane region" description="Helical" evidence="2">
    <location>
        <begin position="33"/>
        <end position="55"/>
    </location>
</feature>
<evidence type="ECO:0000259" key="3">
    <source>
        <dbReference type="Pfam" id="PF14238"/>
    </source>
</evidence>
<keyword evidence="5" id="KW-1185">Reference proteome</keyword>
<name>A0AAJ0X8P7_9GAMM</name>
<protein>
    <recommendedName>
        <fullName evidence="3">DUF4340 domain-containing protein</fullName>
    </recommendedName>
</protein>
<dbReference type="InterPro" id="IPR025641">
    <property type="entry name" value="DUF4340"/>
</dbReference>
<feature type="compositionally biased region" description="Low complexity" evidence="1">
    <location>
        <begin position="449"/>
        <end position="468"/>
    </location>
</feature>
<evidence type="ECO:0000256" key="2">
    <source>
        <dbReference type="SAM" id="Phobius"/>
    </source>
</evidence>
<gene>
    <name evidence="4" type="ORF">CKO40_05900</name>
</gene>
<evidence type="ECO:0000313" key="4">
    <source>
        <dbReference type="EMBL" id="MBK1704091.1"/>
    </source>
</evidence>
<feature type="compositionally biased region" description="Basic and acidic residues" evidence="1">
    <location>
        <begin position="359"/>
        <end position="371"/>
    </location>
</feature>
<evidence type="ECO:0000313" key="5">
    <source>
        <dbReference type="Proteomes" id="UP001296776"/>
    </source>
</evidence>
<dbReference type="Pfam" id="PF14238">
    <property type="entry name" value="DUF4340"/>
    <property type="match status" value="1"/>
</dbReference>
<dbReference type="RefSeq" id="WP_200345269.1">
    <property type="nucleotide sequence ID" value="NZ_NRSJ01000007.1"/>
</dbReference>
<dbReference type="EMBL" id="NRSJ01000007">
    <property type="protein sequence ID" value="MBK1704091.1"/>
    <property type="molecule type" value="Genomic_DNA"/>
</dbReference>
<feature type="compositionally biased region" description="Pro residues" evidence="1">
    <location>
        <begin position="437"/>
        <end position="448"/>
    </location>
</feature>
<dbReference type="AlphaFoldDB" id="A0AAJ0X8P7"/>
<accession>A0AAJ0X8P7</accession>
<sequence>MATNASNERRGRFTNPFGRLQPSWRKALKSPPVIGLVGLLLIQLGIALFLAAQGWQRAAPDESLLRFSPEQVSTIEIVSDGQTLRLSRQAEGWALPALDGFPADPDKVERLLVQLSKLPRSIPVAASAESRRRLEVADDNAGARIRLLGERGLLAELLTGESPGFRRLYGRVAGEEAVYDLPLAGFQISSDGDDWVRRDQLRLDAEAITRIRTDDWTLERGDAGWQIAGDERALDEAEVKAFVRRVANLNYQGVQIASEQGHPATEPSLSLQIGLEDGSTHLRQISEDDQGGFLLRTGPDPRRYELTEYDLDGVLEVGPEALTVSDEASDEAAAAAGAEGAAQPPTDPEGGSPGAGPMAEEKQEDIGDARDQGQAASVEGHEQAESTTAQTGHSERAPSSAAGAAQPAMDNQGAPPAEAASAEPAAAAGGVAAPAAQPLPPDRSPPSAPATQVPTTPAPTTQAPAVPTQEDAETASTATPDSDGAADQGDGGSEQQRATQQPARPSGPAPRAPWPYQQRYAPPPQPHWPPQTPPQRTPPPGWR</sequence>
<feature type="region of interest" description="Disordered" evidence="1">
    <location>
        <begin position="326"/>
        <end position="543"/>
    </location>
</feature>
<evidence type="ECO:0000256" key="1">
    <source>
        <dbReference type="SAM" id="MobiDB-lite"/>
    </source>
</evidence>
<feature type="compositionally biased region" description="Low complexity" evidence="1">
    <location>
        <begin position="331"/>
        <end position="342"/>
    </location>
</feature>
<feature type="compositionally biased region" description="Low complexity" evidence="1">
    <location>
        <begin position="397"/>
        <end position="436"/>
    </location>
</feature>
<feature type="compositionally biased region" description="Pro residues" evidence="1">
    <location>
        <begin position="521"/>
        <end position="543"/>
    </location>
</feature>
<organism evidence="4 5">
    <name type="scientific">Halochromatium glycolicum</name>
    <dbReference type="NCBI Taxonomy" id="85075"/>
    <lineage>
        <taxon>Bacteria</taxon>
        <taxon>Pseudomonadati</taxon>
        <taxon>Pseudomonadota</taxon>
        <taxon>Gammaproteobacteria</taxon>
        <taxon>Chromatiales</taxon>
        <taxon>Chromatiaceae</taxon>
        <taxon>Halochromatium</taxon>
    </lineage>
</organism>
<reference evidence="4" key="2">
    <citation type="journal article" date="2020" name="Microorganisms">
        <title>Osmotic Adaptation and Compatible Solute Biosynthesis of Phototrophic Bacteria as Revealed from Genome Analyses.</title>
        <authorList>
            <person name="Imhoff J.F."/>
            <person name="Rahn T."/>
            <person name="Kunzel S."/>
            <person name="Keller A."/>
            <person name="Neulinger S.C."/>
        </authorList>
    </citation>
    <scope>NUCLEOTIDE SEQUENCE</scope>
    <source>
        <strain evidence="4">DSM 11080</strain>
    </source>
</reference>
<keyword evidence="2" id="KW-0812">Transmembrane</keyword>
<feature type="domain" description="DUF4340" evidence="3">
    <location>
        <begin position="93"/>
        <end position="255"/>
    </location>
</feature>
<keyword evidence="2" id="KW-0472">Membrane</keyword>
<dbReference type="Proteomes" id="UP001296776">
    <property type="component" value="Unassembled WGS sequence"/>
</dbReference>
<comment type="caution">
    <text evidence="4">The sequence shown here is derived from an EMBL/GenBank/DDBJ whole genome shotgun (WGS) entry which is preliminary data.</text>
</comment>
<reference evidence="4" key="1">
    <citation type="submission" date="2017-08" db="EMBL/GenBank/DDBJ databases">
        <authorList>
            <person name="Imhoff J.F."/>
            <person name="Rahn T."/>
            <person name="Kuenzel S."/>
            <person name="Neulinger S.C."/>
        </authorList>
    </citation>
    <scope>NUCLEOTIDE SEQUENCE</scope>
    <source>
        <strain evidence="4">DSM 11080</strain>
    </source>
</reference>
<proteinExistence type="predicted"/>
<keyword evidence="2" id="KW-1133">Transmembrane helix</keyword>